<keyword evidence="3" id="KW-0645">Protease</keyword>
<dbReference type="Pfam" id="PF02902">
    <property type="entry name" value="Peptidase_C48"/>
    <property type="match status" value="1"/>
</dbReference>
<evidence type="ECO:0000256" key="4">
    <source>
        <dbReference type="ARBA" id="ARBA00022786"/>
    </source>
</evidence>
<dbReference type="PANTHER" id="PTHR46896:SF3">
    <property type="entry name" value="FI06413P-RELATED"/>
    <property type="match status" value="1"/>
</dbReference>
<feature type="compositionally biased region" description="Low complexity" evidence="6">
    <location>
        <begin position="252"/>
        <end position="302"/>
    </location>
</feature>
<dbReference type="PROSITE" id="PS50600">
    <property type="entry name" value="ULP_PROTEASE"/>
    <property type="match status" value="1"/>
</dbReference>
<keyword evidence="5" id="KW-0378">Hydrolase</keyword>
<feature type="compositionally biased region" description="Low complexity" evidence="6">
    <location>
        <begin position="613"/>
        <end position="632"/>
    </location>
</feature>
<keyword evidence="9" id="KW-1185">Reference proteome</keyword>
<dbReference type="InterPro" id="IPR038765">
    <property type="entry name" value="Papain-like_cys_pep_sf"/>
</dbReference>
<feature type="compositionally biased region" description="Polar residues" evidence="6">
    <location>
        <begin position="57"/>
        <end position="71"/>
    </location>
</feature>
<evidence type="ECO:0000259" key="7">
    <source>
        <dbReference type="PROSITE" id="PS50600"/>
    </source>
</evidence>
<evidence type="ECO:0000256" key="6">
    <source>
        <dbReference type="SAM" id="MobiDB-lite"/>
    </source>
</evidence>
<evidence type="ECO:0000313" key="8">
    <source>
        <dbReference type="EMBL" id="KAG0277890.1"/>
    </source>
</evidence>
<name>A0AAD4H9W6_9FUNG</name>
<gene>
    <name evidence="8" type="ORF">BGZ95_005122</name>
</gene>
<dbReference type="InterPro" id="IPR051947">
    <property type="entry name" value="Sentrin-specific_protease"/>
</dbReference>
<dbReference type="AlphaFoldDB" id="A0AAD4H9W6"/>
<dbReference type="Gene3D" id="3.40.395.10">
    <property type="entry name" value="Adenoviral Proteinase, Chain A"/>
    <property type="match status" value="1"/>
</dbReference>
<keyword evidence="2" id="KW-0597">Phosphoprotein</keyword>
<keyword evidence="4" id="KW-0833">Ubl conjugation pathway</keyword>
<feature type="compositionally biased region" description="Polar residues" evidence="6">
    <location>
        <begin position="148"/>
        <end position="163"/>
    </location>
</feature>
<dbReference type="GO" id="GO:0070139">
    <property type="term" value="F:SUMO-specific endopeptidase activity"/>
    <property type="evidence" value="ECO:0007669"/>
    <property type="project" value="TreeGrafter"/>
</dbReference>
<evidence type="ECO:0000256" key="2">
    <source>
        <dbReference type="ARBA" id="ARBA00022553"/>
    </source>
</evidence>
<dbReference type="EMBL" id="JAAAIL010000237">
    <property type="protein sequence ID" value="KAG0277890.1"/>
    <property type="molecule type" value="Genomic_DNA"/>
</dbReference>
<reference evidence="8" key="1">
    <citation type="journal article" date="2020" name="Fungal Divers.">
        <title>Resolving the Mortierellaceae phylogeny through synthesis of multi-gene phylogenetics and phylogenomics.</title>
        <authorList>
            <person name="Vandepol N."/>
            <person name="Liber J."/>
            <person name="Desiro A."/>
            <person name="Na H."/>
            <person name="Kennedy M."/>
            <person name="Barry K."/>
            <person name="Grigoriev I.V."/>
            <person name="Miller A.N."/>
            <person name="O'Donnell K."/>
            <person name="Stajich J.E."/>
            <person name="Bonito G."/>
        </authorList>
    </citation>
    <scope>NUCLEOTIDE SEQUENCE</scope>
    <source>
        <strain evidence="8">NRRL 28262</strain>
    </source>
</reference>
<feature type="region of interest" description="Disordered" evidence="6">
    <location>
        <begin position="604"/>
        <end position="635"/>
    </location>
</feature>
<feature type="compositionally biased region" description="Low complexity" evidence="6">
    <location>
        <begin position="314"/>
        <end position="336"/>
    </location>
</feature>
<evidence type="ECO:0000313" key="9">
    <source>
        <dbReference type="Proteomes" id="UP001194580"/>
    </source>
</evidence>
<dbReference type="GO" id="GO:0006508">
    <property type="term" value="P:proteolysis"/>
    <property type="evidence" value="ECO:0007669"/>
    <property type="project" value="UniProtKB-KW"/>
</dbReference>
<comment type="caution">
    <text evidence="8">The sequence shown here is derived from an EMBL/GenBank/DDBJ whole genome shotgun (WGS) entry which is preliminary data.</text>
</comment>
<evidence type="ECO:0000256" key="3">
    <source>
        <dbReference type="ARBA" id="ARBA00022670"/>
    </source>
</evidence>
<accession>A0AAD4H9W6</accession>
<dbReference type="InterPro" id="IPR003653">
    <property type="entry name" value="Peptidase_C48_C"/>
</dbReference>
<feature type="region of interest" description="Disordered" evidence="6">
    <location>
        <begin position="222"/>
        <end position="347"/>
    </location>
</feature>
<dbReference type="GO" id="GO:0016926">
    <property type="term" value="P:protein desumoylation"/>
    <property type="evidence" value="ECO:0007669"/>
    <property type="project" value="TreeGrafter"/>
</dbReference>
<dbReference type="SUPFAM" id="SSF54001">
    <property type="entry name" value="Cysteine proteinases"/>
    <property type="match status" value="1"/>
</dbReference>
<protein>
    <recommendedName>
        <fullName evidence="7">Ubiquitin-like protease family profile domain-containing protein</fullName>
    </recommendedName>
</protein>
<dbReference type="GO" id="GO:0005737">
    <property type="term" value="C:cytoplasm"/>
    <property type="evidence" value="ECO:0007669"/>
    <property type="project" value="TreeGrafter"/>
</dbReference>
<sequence>MDFDQDDADDAVELVRVPAPGMSFPNYSRLLKPSPTTKRTSRGIPIEMPTAQRRETNFSVFIPSTSQTGLRHSSHPKKPAFGQSTPQHVGRHSSQDSTEVKKPAQSAGSLESRKKQKSQEVVLLSDEDDMKDPKTVKRKKHVQEADSRTNGSHATEIRSTSVVSRMRKDTAPVVLAAPKVSPSYMDVDPAPESGRTLAPAPALLAHNTTSLAIQNTVPVSTSTMTRLPSAPPASSLAKLGMPSAKVATTPETPGTTLSKLGSTSEKLTSSSTKLARPSVKPVSVSTTKPSPSITAPSSSTANPMPPSTTPVSPPSKLFSIFSTPTSPISSLSPSSFKKGPTPSSPSLLEKSLQLGVGSFPHLPLDKVRLGTKIEFNRPHMGVQLGPDRLIINIDKNATKIPHETLKSVGYYIGGETQIIILSTSETLDSESILAPHYDPSPSVGKAKRMLLFSASMEPNVEEYCDKLATMGYSTHKLTSESAEKYLASLSGAQSPVEAPSAGTNTVVPRIPGNPDDIQPRQTLFMFPFKSTPKTRSIAVHIEDLSRLYESDFLNDILIEFGLKYACALVVPSQRLIAKPAAHWYLAVITNPWLLLREQQDEHLTSRGDVSVATSTTSTPKGGSRSGSPSDSPVLPTVAESMDRLTGSTEGLLLKSEHGGDKSSTTKAEDDSGRPKRLLRSSAPPIDVNANPYIIVLDSLGGNHPAVFKALRSYLQHELLARKFIKRTLTIHDITGRYAKPPQQQNFSDCGLYLLHYAEVFLRNPRLLLEEIVNRIPEHEKYWMAEELPNKREYYRDVVVRLAEEYKALLASGQQSSSTSLKARADKTGK</sequence>
<feature type="compositionally biased region" description="Pro residues" evidence="6">
    <location>
        <begin position="303"/>
        <end position="313"/>
    </location>
</feature>
<dbReference type="PANTHER" id="PTHR46896">
    <property type="entry name" value="SENTRIN-SPECIFIC PROTEASE"/>
    <property type="match status" value="1"/>
</dbReference>
<feature type="region of interest" description="Disordered" evidence="6">
    <location>
        <begin position="650"/>
        <end position="683"/>
    </location>
</feature>
<evidence type="ECO:0000256" key="5">
    <source>
        <dbReference type="ARBA" id="ARBA00022801"/>
    </source>
</evidence>
<dbReference type="Proteomes" id="UP001194580">
    <property type="component" value="Unassembled WGS sequence"/>
</dbReference>
<organism evidence="8 9">
    <name type="scientific">Linnemannia exigua</name>
    <dbReference type="NCBI Taxonomy" id="604196"/>
    <lineage>
        <taxon>Eukaryota</taxon>
        <taxon>Fungi</taxon>
        <taxon>Fungi incertae sedis</taxon>
        <taxon>Mucoromycota</taxon>
        <taxon>Mortierellomycotina</taxon>
        <taxon>Mortierellomycetes</taxon>
        <taxon>Mortierellales</taxon>
        <taxon>Mortierellaceae</taxon>
        <taxon>Linnemannia</taxon>
    </lineage>
</organism>
<feature type="region of interest" description="Disordered" evidence="6">
    <location>
        <begin position="20"/>
        <end position="164"/>
    </location>
</feature>
<feature type="domain" description="Ubiquitin-like protease family profile" evidence="7">
    <location>
        <begin position="460"/>
        <end position="760"/>
    </location>
</feature>
<evidence type="ECO:0000256" key="1">
    <source>
        <dbReference type="ARBA" id="ARBA00005234"/>
    </source>
</evidence>
<dbReference type="GO" id="GO:0005634">
    <property type="term" value="C:nucleus"/>
    <property type="evidence" value="ECO:0007669"/>
    <property type="project" value="TreeGrafter"/>
</dbReference>
<comment type="similarity">
    <text evidence="1">Belongs to the peptidase C48 family.</text>
</comment>
<proteinExistence type="inferred from homology"/>